<evidence type="ECO:0000313" key="1">
    <source>
        <dbReference type="EMBL" id="MDF8372049.1"/>
    </source>
</evidence>
<evidence type="ECO:0000313" key="2">
    <source>
        <dbReference type="Proteomes" id="UP001215461"/>
    </source>
</evidence>
<sequence length="118" mass="13464">MVEKTLRIKQGGIYWIDAEPHAGREEGGHNLQTGNIKRPVVVVSNDHYNRTGMSIVFPITSTKKDSRYLLPVDLKKPSKIILTQLLGYDMIARNAKYMGYDVSDKQLNYLKTLVTHFL</sequence>
<dbReference type="RefSeq" id="WP_216814517.1">
    <property type="nucleotide sequence ID" value="NZ_CP192271.1"/>
</dbReference>
<dbReference type="EMBL" id="JAANXN010000021">
    <property type="protein sequence ID" value="MDF8372049.1"/>
    <property type="molecule type" value="Genomic_DNA"/>
</dbReference>
<comment type="caution">
    <text evidence="1">The sequence shown here is derived from an EMBL/GenBank/DDBJ whole genome shotgun (WGS) entry which is preliminary data.</text>
</comment>
<dbReference type="AlphaFoldDB" id="A0ABD4XLA7"/>
<name>A0ABD4XLA7_WEIPA</name>
<protein>
    <submittedName>
        <fullName evidence="1">Type II toxin-antitoxin system PemK/MazF family toxin</fullName>
    </submittedName>
</protein>
<proteinExistence type="predicted"/>
<dbReference type="InterPro" id="IPR003477">
    <property type="entry name" value="PemK-like"/>
</dbReference>
<dbReference type="Pfam" id="PF02452">
    <property type="entry name" value="PemK_toxin"/>
    <property type="match status" value="1"/>
</dbReference>
<organism evidence="1 2">
    <name type="scientific">Weissella paramesenteroides</name>
    <name type="common">Leuconostoc paramesenteroides</name>
    <dbReference type="NCBI Taxonomy" id="1249"/>
    <lineage>
        <taxon>Bacteria</taxon>
        <taxon>Bacillati</taxon>
        <taxon>Bacillota</taxon>
        <taxon>Bacilli</taxon>
        <taxon>Lactobacillales</taxon>
        <taxon>Lactobacillaceae</taxon>
        <taxon>Weissella</taxon>
    </lineage>
</organism>
<reference evidence="1 2" key="1">
    <citation type="submission" date="2020-03" db="EMBL/GenBank/DDBJ databases">
        <title>Comparative genomics of Weissella paramesenteroides.</title>
        <authorList>
            <person name="Kant R."/>
            <person name="Takala T."/>
            <person name="Saris P."/>
        </authorList>
    </citation>
    <scope>NUCLEOTIDE SEQUENCE [LARGE SCALE GENOMIC DNA]</scope>
    <source>
        <strain evidence="1 2">SJ27-4</strain>
    </source>
</reference>
<dbReference type="Proteomes" id="UP001215461">
    <property type="component" value="Unassembled WGS sequence"/>
</dbReference>
<gene>
    <name evidence="1" type="ORF">G9403_10540</name>
</gene>
<accession>A0ABD4XLA7</accession>